<proteinExistence type="predicted"/>
<gene>
    <name evidence="1" type="ORF">GCM10009741_28370</name>
</gene>
<protein>
    <submittedName>
        <fullName evidence="1">Uncharacterized protein</fullName>
    </submittedName>
</protein>
<dbReference type="Proteomes" id="UP001500363">
    <property type="component" value="Unassembled WGS sequence"/>
</dbReference>
<evidence type="ECO:0000313" key="2">
    <source>
        <dbReference type="Proteomes" id="UP001500363"/>
    </source>
</evidence>
<organism evidence="1 2">
    <name type="scientific">Kribbella lupini</name>
    <dbReference type="NCBI Taxonomy" id="291602"/>
    <lineage>
        <taxon>Bacteria</taxon>
        <taxon>Bacillati</taxon>
        <taxon>Actinomycetota</taxon>
        <taxon>Actinomycetes</taxon>
        <taxon>Propionibacteriales</taxon>
        <taxon>Kribbellaceae</taxon>
        <taxon>Kribbella</taxon>
    </lineage>
</organism>
<keyword evidence="2" id="KW-1185">Reference proteome</keyword>
<name>A0ABP4LMA7_9ACTN</name>
<comment type="caution">
    <text evidence="1">The sequence shown here is derived from an EMBL/GenBank/DDBJ whole genome shotgun (WGS) entry which is preliminary data.</text>
</comment>
<reference evidence="2" key="1">
    <citation type="journal article" date="2019" name="Int. J. Syst. Evol. Microbiol.">
        <title>The Global Catalogue of Microorganisms (GCM) 10K type strain sequencing project: providing services to taxonomists for standard genome sequencing and annotation.</title>
        <authorList>
            <consortium name="The Broad Institute Genomics Platform"/>
            <consortium name="The Broad Institute Genome Sequencing Center for Infectious Disease"/>
            <person name="Wu L."/>
            <person name="Ma J."/>
        </authorList>
    </citation>
    <scope>NUCLEOTIDE SEQUENCE [LARGE SCALE GENOMIC DNA]</scope>
    <source>
        <strain evidence="2">JCM 14303</strain>
    </source>
</reference>
<dbReference type="EMBL" id="BAAANC010000002">
    <property type="protein sequence ID" value="GAA1525177.1"/>
    <property type="molecule type" value="Genomic_DNA"/>
</dbReference>
<accession>A0ABP4LMA7</accession>
<sequence>MDQDPSRAGIWWGREKGSLPAPAATGFARAGWPCAAAAHAPARTTSVSHRDLGEAEGLAAAHAGARTHIGLVQGSGWEWGASPPDGYGLRPCRLGRARLQRTLRLGTHVALAGVMEVGSLAVPGRPAPAYVVVRIWPDRGGPAG</sequence>
<evidence type="ECO:0000313" key="1">
    <source>
        <dbReference type="EMBL" id="GAA1525177.1"/>
    </source>
</evidence>